<protein>
    <submittedName>
        <fullName evidence="2">Uncharacterized protein</fullName>
    </submittedName>
</protein>
<organism evidence="2 3">
    <name type="scientific">Hallella seregens ATCC 51272</name>
    <dbReference type="NCBI Taxonomy" id="1336250"/>
    <lineage>
        <taxon>Bacteria</taxon>
        <taxon>Pseudomonadati</taxon>
        <taxon>Bacteroidota</taxon>
        <taxon>Bacteroidia</taxon>
        <taxon>Bacteroidales</taxon>
        <taxon>Prevotellaceae</taxon>
        <taxon>Hallella</taxon>
    </lineage>
</organism>
<gene>
    <name evidence="2" type="ORF">ACFFK8_06225</name>
</gene>
<feature type="transmembrane region" description="Helical" evidence="1">
    <location>
        <begin position="7"/>
        <end position="28"/>
    </location>
</feature>
<reference evidence="2 3" key="1">
    <citation type="submission" date="2024-09" db="EMBL/GenBank/DDBJ databases">
        <authorList>
            <person name="Sun Q."/>
            <person name="Mori K."/>
        </authorList>
    </citation>
    <scope>NUCLEOTIDE SEQUENCE [LARGE SCALE GENOMIC DNA]</scope>
    <source>
        <strain evidence="2 3">ATCC 51272</strain>
    </source>
</reference>
<keyword evidence="1" id="KW-0812">Transmembrane</keyword>
<keyword evidence="1" id="KW-0472">Membrane</keyword>
<sequence>MKQLSKFQSVLFLTGGTLMVVGAGGFALMWQQPVMCWVFLLGALLFALMQIAQSYEGRDVTIRRLKRIQGLADLLFIFSGILMADSAWGFFRPLFSSMVDYVNLVYNKWVVLLLIAAALEVYTVHRLDHELSKKKLKE</sequence>
<name>A0ABV5ZJ63_9BACT</name>
<evidence type="ECO:0000313" key="3">
    <source>
        <dbReference type="Proteomes" id="UP001589688"/>
    </source>
</evidence>
<comment type="caution">
    <text evidence="2">The sequence shown here is derived from an EMBL/GenBank/DDBJ whole genome shotgun (WGS) entry which is preliminary data.</text>
</comment>
<feature type="transmembrane region" description="Helical" evidence="1">
    <location>
        <begin position="34"/>
        <end position="51"/>
    </location>
</feature>
<evidence type="ECO:0000313" key="2">
    <source>
        <dbReference type="EMBL" id="MFB9897402.1"/>
    </source>
</evidence>
<dbReference type="RefSeq" id="WP_005843673.1">
    <property type="nucleotide sequence ID" value="NZ_JADU01000024.1"/>
</dbReference>
<feature type="transmembrane region" description="Helical" evidence="1">
    <location>
        <begin position="106"/>
        <end position="125"/>
    </location>
</feature>
<dbReference type="EMBL" id="JBHLZF010000002">
    <property type="protein sequence ID" value="MFB9897402.1"/>
    <property type="molecule type" value="Genomic_DNA"/>
</dbReference>
<accession>A0ABV5ZJ63</accession>
<proteinExistence type="predicted"/>
<keyword evidence="1" id="KW-1133">Transmembrane helix</keyword>
<evidence type="ECO:0000256" key="1">
    <source>
        <dbReference type="SAM" id="Phobius"/>
    </source>
</evidence>
<feature type="transmembrane region" description="Helical" evidence="1">
    <location>
        <begin position="71"/>
        <end position="91"/>
    </location>
</feature>
<keyword evidence="3" id="KW-1185">Reference proteome</keyword>
<dbReference type="Proteomes" id="UP001589688">
    <property type="component" value="Unassembled WGS sequence"/>
</dbReference>